<evidence type="ECO:0000256" key="4">
    <source>
        <dbReference type="ARBA" id="ARBA00022679"/>
    </source>
</evidence>
<sequence>MSFLKLSMVNRPLSLEPLALLGSDVLYGVGLIAIAAAKIVKRVYANDLNPCAIEYLERNSVLNKLERKIEMQKCHRIDELVLEFYTILYSIMYMDRRQLAASFSLIGDFELEMLCMCFMLVVISYVYATWPYEHMPIMDRVFARNGTRTLFIDSLLGGEIHVISQLRMDRKTNCLGALDGIYIKVHVLDIDKARYRTRKGEIATNVLGVCNRDLEFIFVFPSWEGSAPDSRVLRDIINRPYGLKVSNGCYYLVNAGYTNDERFFTSYKGTRYHLSEWREGYATMNYQEYFNMKEMLFDPVEEEYNTQPTVNEIDDEYVGSVASLDECCIWRDNLAKQMFDEWRGTYVDLDEMPLANVWRLIAMKHGQLICRKDRATGIGAQTSTDIAEDLNIDIEQDEDTILGNTNINSPMSVNQPITYEIALPIQSSGRKRKNMAKDDLAEGLSEVASMFKHLVEKFEKNNINYPKFLAEELDRLGFFVMDNLKISKAIRNDPLNVEVFKVIKNDDNKIACARTFLEG</sequence>
<dbReference type="GO" id="GO:0016740">
    <property type="term" value="F:transferase activity"/>
    <property type="evidence" value="ECO:0007669"/>
    <property type="project" value="UniProtKB-KW"/>
</dbReference>
<keyword evidence="7" id="KW-0479">Metal-binding</keyword>
<dbReference type="Pfam" id="PF02475">
    <property type="entry name" value="TRM5-TYW2_MTfase"/>
    <property type="match status" value="1"/>
</dbReference>
<proteinExistence type="inferred from homology"/>
<evidence type="ECO:0000256" key="1">
    <source>
        <dbReference type="ARBA" id="ARBA00001968"/>
    </source>
</evidence>
<organism evidence="13 14">
    <name type="scientific">Rhamnella rubrinervis</name>
    <dbReference type="NCBI Taxonomy" id="2594499"/>
    <lineage>
        <taxon>Eukaryota</taxon>
        <taxon>Viridiplantae</taxon>
        <taxon>Streptophyta</taxon>
        <taxon>Embryophyta</taxon>
        <taxon>Tracheophyta</taxon>
        <taxon>Spermatophyta</taxon>
        <taxon>Magnoliopsida</taxon>
        <taxon>eudicotyledons</taxon>
        <taxon>Gunneridae</taxon>
        <taxon>Pentapetalae</taxon>
        <taxon>rosids</taxon>
        <taxon>fabids</taxon>
        <taxon>Rosales</taxon>
        <taxon>Rhamnaceae</taxon>
        <taxon>rhamnoid group</taxon>
        <taxon>Rhamneae</taxon>
        <taxon>Rhamnella</taxon>
    </lineage>
</organism>
<feature type="transmembrane region" description="Helical" evidence="10">
    <location>
        <begin position="20"/>
        <end position="40"/>
    </location>
</feature>
<protein>
    <recommendedName>
        <fullName evidence="15">DDE Tnp4 domain-containing protein</fullName>
    </recommendedName>
</protein>
<dbReference type="Proteomes" id="UP000796880">
    <property type="component" value="Unassembled WGS sequence"/>
</dbReference>
<dbReference type="EMBL" id="VOIH02000008">
    <property type="protein sequence ID" value="KAF3439352.1"/>
    <property type="molecule type" value="Genomic_DNA"/>
</dbReference>
<keyword evidence="10" id="KW-0472">Membrane</keyword>
<dbReference type="GO" id="GO:0016787">
    <property type="term" value="F:hydrolase activity"/>
    <property type="evidence" value="ECO:0007669"/>
    <property type="project" value="UniProtKB-KW"/>
</dbReference>
<feature type="domain" description="TRM5/TYW2-like methyltransferase" evidence="11">
    <location>
        <begin position="24"/>
        <end position="71"/>
    </location>
</feature>
<evidence type="ECO:0000256" key="5">
    <source>
        <dbReference type="ARBA" id="ARBA00022691"/>
    </source>
</evidence>
<keyword evidence="10" id="KW-0812">Transmembrane</keyword>
<evidence type="ECO:0008006" key="15">
    <source>
        <dbReference type="Google" id="ProtNLM"/>
    </source>
</evidence>
<dbReference type="SUPFAM" id="SSF53335">
    <property type="entry name" value="S-adenosyl-L-methionine-dependent methyltransferases"/>
    <property type="match status" value="1"/>
</dbReference>
<dbReference type="PANTHER" id="PTHR22930:SF281">
    <property type="entry name" value="NUCLEASE"/>
    <property type="match status" value="1"/>
</dbReference>
<evidence type="ECO:0000256" key="7">
    <source>
        <dbReference type="ARBA" id="ARBA00022723"/>
    </source>
</evidence>
<dbReference type="InterPro" id="IPR029063">
    <property type="entry name" value="SAM-dependent_MTases_sf"/>
</dbReference>
<dbReference type="GO" id="GO:0004518">
    <property type="term" value="F:nuclease activity"/>
    <property type="evidence" value="ECO:0007669"/>
    <property type="project" value="UniProtKB-KW"/>
</dbReference>
<dbReference type="InterPro" id="IPR056743">
    <property type="entry name" value="TRM5-TYW2-like_MTfase"/>
</dbReference>
<feature type="transmembrane region" description="Helical" evidence="10">
    <location>
        <begin position="111"/>
        <end position="130"/>
    </location>
</feature>
<dbReference type="Pfam" id="PF13359">
    <property type="entry name" value="DDE_Tnp_4"/>
    <property type="match status" value="1"/>
</dbReference>
<keyword evidence="8" id="KW-0378">Hydrolase</keyword>
<dbReference type="InterPro" id="IPR027806">
    <property type="entry name" value="HARBI1_dom"/>
</dbReference>
<comment type="subcellular location">
    <subcellularLocation>
        <location evidence="2">Nucleus</location>
    </subcellularLocation>
</comment>
<evidence type="ECO:0000256" key="6">
    <source>
        <dbReference type="ARBA" id="ARBA00022722"/>
    </source>
</evidence>
<keyword evidence="9" id="KW-0539">Nucleus</keyword>
<keyword evidence="5" id="KW-0949">S-adenosyl-L-methionine</keyword>
<evidence type="ECO:0000313" key="13">
    <source>
        <dbReference type="EMBL" id="KAF3439352.1"/>
    </source>
</evidence>
<evidence type="ECO:0000256" key="3">
    <source>
        <dbReference type="ARBA" id="ARBA00006958"/>
    </source>
</evidence>
<evidence type="ECO:0000256" key="10">
    <source>
        <dbReference type="SAM" id="Phobius"/>
    </source>
</evidence>
<gene>
    <name evidence="13" type="ORF">FNV43_RR17629</name>
</gene>
<dbReference type="GO" id="GO:0005634">
    <property type="term" value="C:nucleus"/>
    <property type="evidence" value="ECO:0007669"/>
    <property type="project" value="UniProtKB-SubCell"/>
</dbReference>
<keyword evidence="6" id="KW-0540">Nuclease</keyword>
<dbReference type="Gene3D" id="3.40.50.150">
    <property type="entry name" value="Vaccinia Virus protein VP39"/>
    <property type="match status" value="1"/>
</dbReference>
<accession>A0A8K0DXG8</accession>
<dbReference type="GO" id="GO:0046872">
    <property type="term" value="F:metal ion binding"/>
    <property type="evidence" value="ECO:0007669"/>
    <property type="project" value="UniProtKB-KW"/>
</dbReference>
<keyword evidence="10" id="KW-1133">Transmembrane helix</keyword>
<evidence type="ECO:0000256" key="8">
    <source>
        <dbReference type="ARBA" id="ARBA00022801"/>
    </source>
</evidence>
<reference evidence="13" key="1">
    <citation type="submission" date="2020-03" db="EMBL/GenBank/DDBJ databases">
        <title>A high-quality chromosome-level genome assembly of a woody plant with both climbing and erect habits, Rhamnella rubrinervis.</title>
        <authorList>
            <person name="Lu Z."/>
            <person name="Yang Y."/>
            <person name="Zhu X."/>
            <person name="Sun Y."/>
        </authorList>
    </citation>
    <scope>NUCLEOTIDE SEQUENCE</scope>
    <source>
        <strain evidence="13">BYM</strain>
        <tissue evidence="13">Leaf</tissue>
    </source>
</reference>
<keyword evidence="14" id="KW-1185">Reference proteome</keyword>
<keyword evidence="4" id="KW-0808">Transferase</keyword>
<dbReference type="PANTHER" id="PTHR22930">
    <property type="match status" value="1"/>
</dbReference>
<feature type="domain" description="DDE Tnp4" evidence="12">
    <location>
        <begin position="183"/>
        <end position="291"/>
    </location>
</feature>
<evidence type="ECO:0000256" key="9">
    <source>
        <dbReference type="ARBA" id="ARBA00023242"/>
    </source>
</evidence>
<dbReference type="AlphaFoldDB" id="A0A8K0DXG8"/>
<name>A0A8K0DXG8_9ROSA</name>
<dbReference type="OrthoDB" id="1681765at2759"/>
<comment type="caution">
    <text evidence="13">The sequence shown here is derived from an EMBL/GenBank/DDBJ whole genome shotgun (WGS) entry which is preliminary data.</text>
</comment>
<evidence type="ECO:0000313" key="14">
    <source>
        <dbReference type="Proteomes" id="UP000796880"/>
    </source>
</evidence>
<comment type="similarity">
    <text evidence="3">Belongs to the HARBI1 family.</text>
</comment>
<evidence type="ECO:0000259" key="11">
    <source>
        <dbReference type="Pfam" id="PF02475"/>
    </source>
</evidence>
<comment type="cofactor">
    <cofactor evidence="1">
        <name>a divalent metal cation</name>
        <dbReference type="ChEBI" id="CHEBI:60240"/>
    </cofactor>
</comment>
<evidence type="ECO:0000256" key="2">
    <source>
        <dbReference type="ARBA" id="ARBA00004123"/>
    </source>
</evidence>
<dbReference type="InterPro" id="IPR045249">
    <property type="entry name" value="HARBI1-like"/>
</dbReference>
<evidence type="ECO:0000259" key="12">
    <source>
        <dbReference type="Pfam" id="PF13359"/>
    </source>
</evidence>